<keyword evidence="2" id="KW-1185">Reference proteome</keyword>
<dbReference type="AlphaFoldDB" id="A0A2U2C496"/>
<dbReference type="GeneID" id="94367301"/>
<dbReference type="Proteomes" id="UP000244940">
    <property type="component" value="Unassembled WGS sequence"/>
</dbReference>
<evidence type="ECO:0000313" key="2">
    <source>
        <dbReference type="Proteomes" id="UP000244940"/>
    </source>
</evidence>
<reference evidence="1 2" key="1">
    <citation type="submission" date="2018-05" db="EMBL/GenBank/DDBJ databases">
        <title>Pararhodobacter marina sp. nov., isolated from deep-sea water of the Indian Ocean.</title>
        <authorList>
            <person name="Lai Q.Sr."/>
            <person name="Liu X."/>
            <person name="Shao Z."/>
        </authorList>
    </citation>
    <scope>NUCLEOTIDE SEQUENCE [LARGE SCALE GENOMIC DNA]</scope>
    <source>
        <strain evidence="1 2">CIC4N-9</strain>
    </source>
</reference>
<evidence type="ECO:0000313" key="1">
    <source>
        <dbReference type="EMBL" id="PWE26669.1"/>
    </source>
</evidence>
<dbReference type="EMBL" id="QEYD01000017">
    <property type="protein sequence ID" value="PWE26669.1"/>
    <property type="molecule type" value="Genomic_DNA"/>
</dbReference>
<organism evidence="1 2">
    <name type="scientific">Pararhodobacter marinus</name>
    <dbReference type="NCBI Taxonomy" id="2184063"/>
    <lineage>
        <taxon>Bacteria</taxon>
        <taxon>Pseudomonadati</taxon>
        <taxon>Pseudomonadota</taxon>
        <taxon>Alphaproteobacteria</taxon>
        <taxon>Rhodobacterales</taxon>
        <taxon>Paracoccaceae</taxon>
        <taxon>Pararhodobacter</taxon>
    </lineage>
</organism>
<protein>
    <submittedName>
        <fullName evidence="1">Uncharacterized protein</fullName>
    </submittedName>
</protein>
<name>A0A2U2C496_9RHOB</name>
<comment type="caution">
    <text evidence="1">The sequence shown here is derived from an EMBL/GenBank/DDBJ whole genome shotgun (WGS) entry which is preliminary data.</text>
</comment>
<proteinExistence type="predicted"/>
<dbReference type="OrthoDB" id="9939137at2"/>
<accession>A0A2U2C496</accession>
<sequence>MSSPQAHGVFALMPRVDQLIAARARIDDPKATPEDRAGAAEIMIELGTAFDKGRAQRFLRDQRAA</sequence>
<dbReference type="RefSeq" id="WP_109535230.1">
    <property type="nucleotide sequence ID" value="NZ_QEYD01000017.1"/>
</dbReference>
<gene>
    <name evidence="1" type="ORF">C4N9_20615</name>
</gene>